<dbReference type="SUPFAM" id="SSF53335">
    <property type="entry name" value="S-adenosyl-L-methionine-dependent methyltransferases"/>
    <property type="match status" value="1"/>
</dbReference>
<name>A0A1F5F6U3_9BACT</name>
<dbReference type="PANTHER" id="PTHR43861">
    <property type="entry name" value="TRANS-ACONITATE 2-METHYLTRANSFERASE-RELATED"/>
    <property type="match status" value="1"/>
</dbReference>
<dbReference type="PANTHER" id="PTHR43861:SF6">
    <property type="entry name" value="METHYLTRANSFERASE TYPE 11"/>
    <property type="match status" value="1"/>
</dbReference>
<accession>A0A1F5F6U3</accession>
<evidence type="ECO:0000313" key="1">
    <source>
        <dbReference type="EMBL" id="OGD75358.1"/>
    </source>
</evidence>
<dbReference type="AlphaFoldDB" id="A0A1F5F6U3"/>
<evidence type="ECO:0000313" key="2">
    <source>
        <dbReference type="Proteomes" id="UP000176191"/>
    </source>
</evidence>
<dbReference type="InterPro" id="IPR029063">
    <property type="entry name" value="SAM-dependent_MTases_sf"/>
</dbReference>
<dbReference type="CDD" id="cd02440">
    <property type="entry name" value="AdoMet_MTases"/>
    <property type="match status" value="1"/>
</dbReference>
<comment type="caution">
    <text evidence="1">The sequence shown here is derived from an EMBL/GenBank/DDBJ whole genome shotgun (WGS) entry which is preliminary data.</text>
</comment>
<organism evidence="1 2">
    <name type="scientific">Candidatus Collierbacteria bacterium RIFOXYA2_FULL_46_10</name>
    <dbReference type="NCBI Taxonomy" id="1817726"/>
    <lineage>
        <taxon>Bacteria</taxon>
        <taxon>Candidatus Collieribacteriota</taxon>
    </lineage>
</organism>
<dbReference type="EMBL" id="MFAK01000008">
    <property type="protein sequence ID" value="OGD75358.1"/>
    <property type="molecule type" value="Genomic_DNA"/>
</dbReference>
<dbReference type="Pfam" id="PF13489">
    <property type="entry name" value="Methyltransf_23"/>
    <property type="match status" value="1"/>
</dbReference>
<evidence type="ECO:0008006" key="3">
    <source>
        <dbReference type="Google" id="ProtNLM"/>
    </source>
</evidence>
<proteinExistence type="predicted"/>
<gene>
    <name evidence="1" type="ORF">A2228_00745</name>
</gene>
<protein>
    <recommendedName>
        <fullName evidence="3">Methyltransferase type 11</fullName>
    </recommendedName>
</protein>
<dbReference type="Gene3D" id="3.40.50.150">
    <property type="entry name" value="Vaccinia Virus protein VP39"/>
    <property type="match status" value="1"/>
</dbReference>
<dbReference type="Proteomes" id="UP000176191">
    <property type="component" value="Unassembled WGS sequence"/>
</dbReference>
<reference evidence="1 2" key="1">
    <citation type="journal article" date="2016" name="Nat. Commun.">
        <title>Thousands of microbial genomes shed light on interconnected biogeochemical processes in an aquifer system.</title>
        <authorList>
            <person name="Anantharaman K."/>
            <person name="Brown C.T."/>
            <person name="Hug L.A."/>
            <person name="Sharon I."/>
            <person name="Castelle C.J."/>
            <person name="Probst A.J."/>
            <person name="Thomas B.C."/>
            <person name="Singh A."/>
            <person name="Wilkins M.J."/>
            <person name="Karaoz U."/>
            <person name="Brodie E.L."/>
            <person name="Williams K.H."/>
            <person name="Hubbard S.S."/>
            <person name="Banfield J.F."/>
        </authorList>
    </citation>
    <scope>NUCLEOTIDE SEQUENCE [LARGE SCALE GENOMIC DNA]</scope>
</reference>
<sequence length="329" mass="37710">MIISRACPTCRSSLKLTQKDLFDDRYGSPGKHSVFSCPKCGFGKTIPGLNRQNIGKFYARYYPLSNENPKEMHSKVKIVTKFQAWLEGTDNTTHWYTRPGQKVLDIGSASGISLMEITDLGGDPYGVEPDPNGKRLAKLLGLKVHQGFITDNPFPKIKFDLITASQVIEHEPTPTKFLKSIRRKLNNQGQVVLSFPNYNALYRHIFGRRWLHWHIPYHLNFFTQASFRKLAKRTGFKIIKIRTITPNLWTILQLRVLIYQPKEGTVNPIWRKTPIRQSRNLAPQLALFDQILHLVAKLSVWGIMPINRLIDLVGLGESFLVIMRKSETS</sequence>